<evidence type="ECO:0000313" key="3">
    <source>
        <dbReference type="Proteomes" id="UP001304300"/>
    </source>
</evidence>
<gene>
    <name evidence="2" type="ORF">RZN69_08795</name>
</gene>
<dbReference type="RefSeq" id="WP_317835732.1">
    <property type="nucleotide sequence ID" value="NZ_CP136920.1"/>
</dbReference>
<evidence type="ECO:0000313" key="2">
    <source>
        <dbReference type="EMBL" id="WOO43190.1"/>
    </source>
</evidence>
<dbReference type="KEGG" id="puo:RZN69_08795"/>
<organism evidence="2 3">
    <name type="scientific">Rubellicoccus peritrichatus</name>
    <dbReference type="NCBI Taxonomy" id="3080537"/>
    <lineage>
        <taxon>Bacteria</taxon>
        <taxon>Pseudomonadati</taxon>
        <taxon>Verrucomicrobiota</taxon>
        <taxon>Opitutia</taxon>
        <taxon>Puniceicoccales</taxon>
        <taxon>Cerasicoccaceae</taxon>
        <taxon>Rubellicoccus</taxon>
    </lineage>
</organism>
<dbReference type="SUPFAM" id="SSF51445">
    <property type="entry name" value="(Trans)glycosidases"/>
    <property type="match status" value="1"/>
</dbReference>
<name>A0AAQ3LCJ0_9BACT</name>
<dbReference type="Gene3D" id="3.20.20.70">
    <property type="entry name" value="Aldolase class I"/>
    <property type="match status" value="1"/>
</dbReference>
<sequence length="504" mass="57644">MNNLNIAFSSSKTGDSGNWSTSWDDTTTHREFKISASQAESPDDLILKVGSYPKIIEVQLVAPNFNDIEQAHPRQTFYQGLEMEHHDAQYGPQWMFSPPPLVMPLRTERGWLGIALGAPAGQNQFSGWSYRPAAQTDDDFELVIHYDGHEVPAGHSPSVFFLTEAKTNYREVIEWYVELLRSKGWVPSPKREIAKWWHEPMLCTWGEQCNQGYAKGCNNPSSLEINMYETQANQLRWLDHLESKGIPVGLVSMSDKWQLKRERLTPDLLKYPDLRGFADEIHGRGKKVIAWFGVWELDQAPDDWCLRTTSGAKLKLDPESPGYSEQLVEDVKELISPSGYDIDGFFIDFTAQGPMRSGVVGSGKRWGIELLHHYVKLIHDAAKSVKPDAMMMTHCCHPLFADVTDVLRLNDYCFKKPNVVEQARFRHAVAAATSDWLINTDNWFMHSIDEWRRYLPVQPELGIPASWFAVGVHGDATKEYKAFTEEDYKNWKKIWSKYRAVKGL</sequence>
<dbReference type="InterPro" id="IPR017853">
    <property type="entry name" value="GH"/>
</dbReference>
<keyword evidence="3" id="KW-1185">Reference proteome</keyword>
<dbReference type="AlphaFoldDB" id="A0AAQ3LCJ0"/>
<dbReference type="Proteomes" id="UP001304300">
    <property type="component" value="Chromosome"/>
</dbReference>
<dbReference type="EMBL" id="CP136920">
    <property type="protein sequence ID" value="WOO43190.1"/>
    <property type="molecule type" value="Genomic_DNA"/>
</dbReference>
<accession>A0AAQ3LCJ0</accession>
<feature type="region of interest" description="Disordered" evidence="1">
    <location>
        <begin position="1"/>
        <end position="22"/>
    </location>
</feature>
<reference evidence="2 3" key="1">
    <citation type="submission" date="2023-10" db="EMBL/GenBank/DDBJ databases">
        <title>Rubellicoccus peritrichatus gen. nov., sp. nov., isolated from an algae of coral reef tank.</title>
        <authorList>
            <person name="Luo J."/>
        </authorList>
    </citation>
    <scope>NUCLEOTIDE SEQUENCE [LARGE SCALE GENOMIC DNA]</scope>
    <source>
        <strain evidence="2 3">CR14</strain>
    </source>
</reference>
<dbReference type="InterPro" id="IPR013785">
    <property type="entry name" value="Aldolase_TIM"/>
</dbReference>
<proteinExistence type="predicted"/>
<protein>
    <submittedName>
        <fullName evidence="2">Uncharacterized protein</fullName>
    </submittedName>
</protein>
<evidence type="ECO:0000256" key="1">
    <source>
        <dbReference type="SAM" id="MobiDB-lite"/>
    </source>
</evidence>